<name>W0AMG8_9SPHN</name>
<dbReference type="InterPro" id="IPR028345">
    <property type="entry name" value="Antibiotic_NAT-like"/>
</dbReference>
<dbReference type="GO" id="GO:0046677">
    <property type="term" value="P:response to antibiotic"/>
    <property type="evidence" value="ECO:0007669"/>
    <property type="project" value="UniProtKB-KW"/>
</dbReference>
<evidence type="ECO:0000256" key="4">
    <source>
        <dbReference type="ARBA" id="ARBA00023315"/>
    </source>
</evidence>
<keyword evidence="5" id="KW-0046">Antibiotic resistance</keyword>
<dbReference type="HOGENOM" id="CLU_060091_1_1_5"/>
<evidence type="ECO:0000256" key="3">
    <source>
        <dbReference type="ARBA" id="ARBA00022679"/>
    </source>
</evidence>
<dbReference type="PATRIC" id="fig|1123269.5.peg.5215"/>
<keyword evidence="7" id="KW-1185">Reference proteome</keyword>
<protein>
    <recommendedName>
        <fullName evidence="2 5">Aminoglycoside N(3)-acetyltransferase</fullName>
        <ecNumber evidence="5">2.3.1.-</ecNumber>
    </recommendedName>
</protein>
<dbReference type="InterPro" id="IPR003679">
    <property type="entry name" value="Amioglycoside_AcTrfase"/>
</dbReference>
<dbReference type="RefSeq" id="WP_025295009.1">
    <property type="nucleotide sequence ID" value="NZ_CP006644.1"/>
</dbReference>
<dbReference type="NCBIfam" id="NF033082">
    <property type="entry name" value="AAC_3"/>
    <property type="match status" value="1"/>
</dbReference>
<comment type="similarity">
    <text evidence="1 5">Belongs to the antibiotic N-acetyltransferase family.</text>
</comment>
<dbReference type="Proteomes" id="UP000018851">
    <property type="component" value="Chromosome"/>
</dbReference>
<proteinExistence type="inferred from homology"/>
<dbReference type="STRING" id="1123269.NX02_26590"/>
<dbReference type="AlphaFoldDB" id="W0AMG8"/>
<comment type="catalytic activity">
    <reaction evidence="5">
        <text>a 2-deoxystreptamine antibiotic + acetyl-CoA = an N(3)-acetyl-2-deoxystreptamine antibiotic + CoA + H(+)</text>
        <dbReference type="Rhea" id="RHEA:12665"/>
        <dbReference type="ChEBI" id="CHEBI:15378"/>
        <dbReference type="ChEBI" id="CHEBI:57287"/>
        <dbReference type="ChEBI" id="CHEBI:57288"/>
        <dbReference type="ChEBI" id="CHEBI:57921"/>
        <dbReference type="ChEBI" id="CHEBI:77452"/>
        <dbReference type="EC" id="2.3.1.81"/>
    </reaction>
</comment>
<dbReference type="EC" id="2.3.1.-" evidence="5"/>
<accession>W0AMG8</accession>
<organism evidence="6 7">
    <name type="scientific">Sphingomonas sanxanigenens DSM 19645 = NX02</name>
    <dbReference type="NCBI Taxonomy" id="1123269"/>
    <lineage>
        <taxon>Bacteria</taxon>
        <taxon>Pseudomonadati</taxon>
        <taxon>Pseudomonadota</taxon>
        <taxon>Alphaproteobacteria</taxon>
        <taxon>Sphingomonadales</taxon>
        <taxon>Sphingomonadaceae</taxon>
        <taxon>Sphingomonas</taxon>
    </lineage>
</organism>
<reference evidence="6 7" key="1">
    <citation type="submission" date="2013-07" db="EMBL/GenBank/DDBJ databases">
        <title>Completed genome of Sphingomonas sanxanigenens NX02.</title>
        <authorList>
            <person name="Ma T."/>
            <person name="Huang H."/>
            <person name="Wu M."/>
            <person name="Li X."/>
            <person name="Li G."/>
        </authorList>
    </citation>
    <scope>NUCLEOTIDE SEQUENCE [LARGE SCALE GENOMIC DNA]</scope>
    <source>
        <strain evidence="6 7">NX02</strain>
    </source>
</reference>
<evidence type="ECO:0000313" key="7">
    <source>
        <dbReference type="Proteomes" id="UP000018851"/>
    </source>
</evidence>
<gene>
    <name evidence="6" type="ORF">NX02_26590</name>
</gene>
<dbReference type="eggNOG" id="COG2746">
    <property type="taxonomic scope" value="Bacteria"/>
</dbReference>
<keyword evidence="3 5" id="KW-0808">Transferase</keyword>
<dbReference type="OrthoDB" id="7330654at2"/>
<dbReference type="KEGG" id="ssan:NX02_26590"/>
<keyword evidence="4 5" id="KW-0012">Acyltransferase</keyword>
<dbReference type="EMBL" id="CP006644">
    <property type="protein sequence ID" value="AHE56910.1"/>
    <property type="molecule type" value="Genomic_DNA"/>
</dbReference>
<evidence type="ECO:0000256" key="5">
    <source>
        <dbReference type="RuleBase" id="RU365031"/>
    </source>
</evidence>
<dbReference type="PANTHER" id="PTHR11104">
    <property type="entry name" value="AMINOGLYCOSIDE N3-ACETYLTRANSFERASE"/>
    <property type="match status" value="1"/>
</dbReference>
<evidence type="ECO:0000256" key="1">
    <source>
        <dbReference type="ARBA" id="ARBA00006383"/>
    </source>
</evidence>
<dbReference type="PANTHER" id="PTHR11104:SF0">
    <property type="entry name" value="SPBETA PROPHAGE-DERIVED AMINOGLYCOSIDE N(3')-ACETYLTRANSFERASE-LIKE PROTEIN YOKD"/>
    <property type="match status" value="1"/>
</dbReference>
<sequence>MTDFIARERLAEDIAAIGVRHGDTVMVHAAISRVGRMVEGPDTLIAALFDVLGAEGTLVGYADWNTDYEDVVDADGRVPAEWRAGILPFDPASARAIRHNGSFPEFLRGWPGTVRSANPGAGVVARGARAAWLTADHAIDYGYGPASPFAKLVDAEGKVLMLGAPRDTVTLLHHAEHLADIPGKRIKRLEVPFARPAGTEWRIIEEFDTGDPVHVDLAEDYFAAIVDDFVATGGGREGLIGKAPSLLLEAAPLVAFAVRWIERQDLA</sequence>
<dbReference type="SUPFAM" id="SSF110710">
    <property type="entry name" value="TTHA0583/YokD-like"/>
    <property type="match status" value="1"/>
</dbReference>
<evidence type="ECO:0000313" key="6">
    <source>
        <dbReference type="EMBL" id="AHE56910.1"/>
    </source>
</evidence>
<dbReference type="GO" id="GO:0046353">
    <property type="term" value="F:aminoglycoside 3-N-acetyltransferase activity"/>
    <property type="evidence" value="ECO:0007669"/>
    <property type="project" value="UniProtKB-EC"/>
</dbReference>
<evidence type="ECO:0000256" key="2">
    <source>
        <dbReference type="ARBA" id="ARBA00012882"/>
    </source>
</evidence>
<dbReference type="Pfam" id="PF02522">
    <property type="entry name" value="Antibiotic_NAT"/>
    <property type="match status" value="1"/>
</dbReference>